<dbReference type="AlphaFoldDB" id="A0A371DYZ1"/>
<name>A0A371DYZ1_MUCPR</name>
<gene>
    <name evidence="1" type="ORF">CR513_62999</name>
</gene>
<protein>
    <submittedName>
        <fullName evidence="1">Uncharacterized protein</fullName>
    </submittedName>
</protein>
<dbReference type="EMBL" id="QJKJ01018258">
    <property type="protein sequence ID" value="RDX57736.1"/>
    <property type="molecule type" value="Genomic_DNA"/>
</dbReference>
<feature type="non-terminal residue" evidence="1">
    <location>
        <position position="1"/>
    </location>
</feature>
<reference evidence="1" key="1">
    <citation type="submission" date="2018-05" db="EMBL/GenBank/DDBJ databases">
        <title>Draft genome of Mucuna pruriens seed.</title>
        <authorList>
            <person name="Nnadi N.E."/>
            <person name="Vos R."/>
            <person name="Hasami M.H."/>
            <person name="Devisetty U.K."/>
            <person name="Aguiy J.C."/>
        </authorList>
    </citation>
    <scope>NUCLEOTIDE SEQUENCE [LARGE SCALE GENOMIC DNA]</scope>
    <source>
        <strain evidence="1">JCA_2017</strain>
    </source>
</reference>
<comment type="caution">
    <text evidence="1">The sequence shown here is derived from an EMBL/GenBank/DDBJ whole genome shotgun (WGS) entry which is preliminary data.</text>
</comment>
<organism evidence="1 2">
    <name type="scientific">Mucuna pruriens</name>
    <name type="common">Velvet bean</name>
    <name type="synonym">Dolichos pruriens</name>
    <dbReference type="NCBI Taxonomy" id="157652"/>
    <lineage>
        <taxon>Eukaryota</taxon>
        <taxon>Viridiplantae</taxon>
        <taxon>Streptophyta</taxon>
        <taxon>Embryophyta</taxon>
        <taxon>Tracheophyta</taxon>
        <taxon>Spermatophyta</taxon>
        <taxon>Magnoliopsida</taxon>
        <taxon>eudicotyledons</taxon>
        <taxon>Gunneridae</taxon>
        <taxon>Pentapetalae</taxon>
        <taxon>rosids</taxon>
        <taxon>fabids</taxon>
        <taxon>Fabales</taxon>
        <taxon>Fabaceae</taxon>
        <taxon>Papilionoideae</taxon>
        <taxon>50 kb inversion clade</taxon>
        <taxon>NPAAA clade</taxon>
        <taxon>indigoferoid/millettioid clade</taxon>
        <taxon>Phaseoleae</taxon>
        <taxon>Mucuna</taxon>
    </lineage>
</organism>
<proteinExistence type="predicted"/>
<evidence type="ECO:0000313" key="1">
    <source>
        <dbReference type="EMBL" id="RDX57736.1"/>
    </source>
</evidence>
<dbReference type="Proteomes" id="UP000257109">
    <property type="component" value="Unassembled WGS sequence"/>
</dbReference>
<evidence type="ECO:0000313" key="2">
    <source>
        <dbReference type="Proteomes" id="UP000257109"/>
    </source>
</evidence>
<keyword evidence="2" id="KW-1185">Reference proteome</keyword>
<accession>A0A371DYZ1</accession>
<sequence>MRNITSLHISHTISCFIVDKLKREAQKREPPVKQQLLARRAWWHPMWDLEPKIKKLEKRRRQGCPVASLGERR</sequence>